<protein>
    <recommendedName>
        <fullName evidence="11">Cytochrome c oxidase subunit 8</fullName>
    </recommendedName>
    <alternativeName>
        <fullName evidence="11">Cytochrome c oxidase polypeptide VIII</fullName>
    </alternativeName>
</protein>
<dbReference type="Pfam" id="PF02285">
    <property type="entry name" value="COX8"/>
    <property type="match status" value="1"/>
</dbReference>
<name>A0A8C0WBL6_CASCN</name>
<keyword evidence="7 11" id="KW-0809">Transit peptide</keyword>
<evidence type="ECO:0000256" key="9">
    <source>
        <dbReference type="ARBA" id="ARBA00023128"/>
    </source>
</evidence>
<dbReference type="Gene3D" id="4.10.81.10">
    <property type="entry name" value="Cytochrome c oxidase, subunit 8"/>
    <property type="match status" value="1"/>
</dbReference>
<dbReference type="AlphaFoldDB" id="A0A8C0WBL6"/>
<evidence type="ECO:0000256" key="11">
    <source>
        <dbReference type="RuleBase" id="RU368101"/>
    </source>
</evidence>
<keyword evidence="9 11" id="KW-0496">Mitochondrion</keyword>
<evidence type="ECO:0000256" key="4">
    <source>
        <dbReference type="ARBA" id="ARBA00011485"/>
    </source>
</evidence>
<keyword evidence="8 11" id="KW-1133">Transmembrane helix</keyword>
<proteinExistence type="inferred from homology"/>
<dbReference type="InterPro" id="IPR036548">
    <property type="entry name" value="Cyt_c_oxidase_su8_sf"/>
</dbReference>
<evidence type="ECO:0000256" key="10">
    <source>
        <dbReference type="ARBA" id="ARBA00023136"/>
    </source>
</evidence>
<evidence type="ECO:0000256" key="2">
    <source>
        <dbReference type="ARBA" id="ARBA00004673"/>
    </source>
</evidence>
<dbReference type="SUPFAM" id="SSF81431">
    <property type="entry name" value="Mitochondrial cytochrome c oxidase subunit VIIIb (aka IX)"/>
    <property type="match status" value="1"/>
</dbReference>
<comment type="subunit">
    <text evidence="4 11">Component of the cytochrome c oxidase (complex IV, CIV), a multisubunit enzyme composed of 14 subunits. The complex is composed of a catalytic core of 3 subunits MT-CO1, MT-CO2 and MT-CO3, encoded in the mitochondrial DNA, and 11 supernumerary subunits COX4I, COX5A, COX5B, COX6A, COX6B, COX6C, COX7A, COX7B, COX7C, COX8 and NDUFA4, which are encoded in the nuclear genome. The complex exists as a monomer or a dimer and forms supercomplexes (SCs) in the inner mitochondrial membrane with NADH-ubiquinone oxidoreductase (complex I, CI) and ubiquinol-cytochrome c oxidoreductase (cytochrome b-c1 complex, complex III, CIII), resulting in different assemblies (supercomplex SCI(1)III(2)IV(1) and megacomplex MCI(2)III(2)IV(2)).</text>
</comment>
<dbReference type="InterPro" id="IPR003205">
    <property type="entry name" value="Cyt_c_oxidase_su8"/>
</dbReference>
<keyword evidence="5 11" id="KW-0812">Transmembrane</keyword>
<evidence type="ECO:0000256" key="7">
    <source>
        <dbReference type="ARBA" id="ARBA00022946"/>
    </source>
</evidence>
<comment type="function">
    <text evidence="11">Component of the cytochrome c oxidase, the last enzyme in the mitochondrial electron transport chain which drives oxidative phosphorylation. The respiratory chain contains 3 multisubunit complexes succinate dehydrogenase (complex II, CII), ubiquinol-cytochrome c oxidoreductase (cytochrome b-c1 complex, complex III, CIII) and cytochrome c oxidase (complex IV, CIV), that cooperate to transfer electrons derived from NADH and succinate to molecular oxygen, creating an electrochemical gradient over the inner membrane that drives transmembrane transport and the ATP synthase. Cytochrome c oxidase is the component of the respiratory chain that catalyzes the reduction of oxygen to water. Electrons originating from reduced cytochrome c in the intermembrane space (IMS) are transferred via the dinuclear copper A center (CU(A)) of subunit 2 and heme A of subunit 1 to the active site in subunit 1, a binuclear center (BNC) formed by heme A3 and copper B (CU(B)). The BNC reduces molecular oxygen to 2 water molecules using 4 electrons from cytochrome c in the IMS and 4 protons from the mitochondrial matrix.</text>
</comment>
<keyword evidence="10 11" id="KW-0472">Membrane</keyword>
<sequence length="71" mass="8021">MARLLEFCPCFQRHRVVVLKPHLGRRLTHSGSRRQQITSPMKQAIGVVVLFTVFLTPAAYVLGNLEAFKKG</sequence>
<comment type="similarity">
    <text evidence="3 11">Belongs to the cytochrome c oxidase VIII family.</text>
</comment>
<comment type="subcellular location">
    <subcellularLocation>
        <location evidence="1 11">Mitochondrion inner membrane</location>
        <topology evidence="1 11">Single-pass membrane protein</topology>
    </subcellularLocation>
</comment>
<accession>A0A8C0WBL6</accession>
<dbReference type="GO" id="GO:0006123">
    <property type="term" value="P:mitochondrial electron transport, cytochrome c to oxygen"/>
    <property type="evidence" value="ECO:0007669"/>
    <property type="project" value="UniProtKB-UniRule"/>
</dbReference>
<dbReference type="GO" id="GO:0045277">
    <property type="term" value="C:respiratory chain complex IV"/>
    <property type="evidence" value="ECO:0007669"/>
    <property type="project" value="UniProtKB-UniRule"/>
</dbReference>
<evidence type="ECO:0000313" key="12">
    <source>
        <dbReference type="Ensembl" id="ENSCCNP00000006768.1"/>
    </source>
</evidence>
<evidence type="ECO:0000256" key="3">
    <source>
        <dbReference type="ARBA" id="ARBA00010117"/>
    </source>
</evidence>
<dbReference type="UniPathway" id="UPA00705"/>
<reference evidence="12" key="1">
    <citation type="submission" date="2023-09" db="UniProtKB">
        <authorList>
            <consortium name="Ensembl"/>
        </authorList>
    </citation>
    <scope>IDENTIFICATION</scope>
</reference>
<evidence type="ECO:0000256" key="6">
    <source>
        <dbReference type="ARBA" id="ARBA00022792"/>
    </source>
</evidence>
<organism evidence="12">
    <name type="scientific">Castor canadensis</name>
    <name type="common">American beaver</name>
    <dbReference type="NCBI Taxonomy" id="51338"/>
    <lineage>
        <taxon>Eukaryota</taxon>
        <taxon>Metazoa</taxon>
        <taxon>Chordata</taxon>
        <taxon>Craniata</taxon>
        <taxon>Vertebrata</taxon>
        <taxon>Euteleostomi</taxon>
        <taxon>Mammalia</taxon>
        <taxon>Eutheria</taxon>
        <taxon>Euarchontoglires</taxon>
        <taxon>Glires</taxon>
        <taxon>Rodentia</taxon>
        <taxon>Castorimorpha</taxon>
        <taxon>Castoridae</taxon>
        <taxon>Castor</taxon>
    </lineage>
</organism>
<comment type="pathway">
    <text evidence="2 11">Energy metabolism; oxidative phosphorylation.</text>
</comment>
<evidence type="ECO:0000256" key="1">
    <source>
        <dbReference type="ARBA" id="ARBA00004434"/>
    </source>
</evidence>
<dbReference type="PANTHER" id="PTHR16717:SF2">
    <property type="entry name" value="CYTOCHROME C OXIDASE SUBUNIT 8C, MITOCHONDRIAL"/>
    <property type="match status" value="1"/>
</dbReference>
<evidence type="ECO:0000256" key="5">
    <source>
        <dbReference type="ARBA" id="ARBA00022692"/>
    </source>
</evidence>
<keyword evidence="6 11" id="KW-0999">Mitochondrion inner membrane</keyword>
<dbReference type="GO" id="GO:0005743">
    <property type="term" value="C:mitochondrial inner membrane"/>
    <property type="evidence" value="ECO:0007669"/>
    <property type="project" value="UniProtKB-SubCell"/>
</dbReference>
<dbReference type="PANTHER" id="PTHR16717">
    <property type="entry name" value="CYTOCHROME C OXIDASE POLYPEPTIDE VIII"/>
    <property type="match status" value="1"/>
</dbReference>
<evidence type="ECO:0000256" key="8">
    <source>
        <dbReference type="ARBA" id="ARBA00022989"/>
    </source>
</evidence>
<dbReference type="Ensembl" id="ENSCCNT00000008932.1">
    <property type="protein sequence ID" value="ENSCCNP00000006768.1"/>
    <property type="gene ID" value="ENSCCNG00000007200.1"/>
</dbReference>
<feature type="transmembrane region" description="Helical" evidence="11">
    <location>
        <begin position="44"/>
        <end position="63"/>
    </location>
</feature>